<evidence type="ECO:0000313" key="2">
    <source>
        <dbReference type="Proteomes" id="UP000828390"/>
    </source>
</evidence>
<reference evidence="1" key="2">
    <citation type="submission" date="2020-11" db="EMBL/GenBank/DDBJ databases">
        <authorList>
            <person name="McCartney M.A."/>
            <person name="Auch B."/>
            <person name="Kono T."/>
            <person name="Mallez S."/>
            <person name="Becker A."/>
            <person name="Gohl D.M."/>
            <person name="Silverstein K.A.T."/>
            <person name="Koren S."/>
            <person name="Bechman K.B."/>
            <person name="Herman A."/>
            <person name="Abrahante J.E."/>
            <person name="Garbe J."/>
        </authorList>
    </citation>
    <scope>NUCLEOTIDE SEQUENCE</scope>
    <source>
        <strain evidence="1">Duluth1</strain>
        <tissue evidence="1">Whole animal</tissue>
    </source>
</reference>
<comment type="caution">
    <text evidence="1">The sequence shown here is derived from an EMBL/GenBank/DDBJ whole genome shotgun (WGS) entry which is preliminary data.</text>
</comment>
<dbReference type="AlphaFoldDB" id="A0A9D4S4B6"/>
<protein>
    <submittedName>
        <fullName evidence="1">Uncharacterized protein</fullName>
    </submittedName>
</protein>
<organism evidence="1 2">
    <name type="scientific">Dreissena polymorpha</name>
    <name type="common">Zebra mussel</name>
    <name type="synonym">Mytilus polymorpha</name>
    <dbReference type="NCBI Taxonomy" id="45954"/>
    <lineage>
        <taxon>Eukaryota</taxon>
        <taxon>Metazoa</taxon>
        <taxon>Spiralia</taxon>
        <taxon>Lophotrochozoa</taxon>
        <taxon>Mollusca</taxon>
        <taxon>Bivalvia</taxon>
        <taxon>Autobranchia</taxon>
        <taxon>Heteroconchia</taxon>
        <taxon>Euheterodonta</taxon>
        <taxon>Imparidentia</taxon>
        <taxon>Neoheterodontei</taxon>
        <taxon>Myida</taxon>
        <taxon>Dreissenoidea</taxon>
        <taxon>Dreissenidae</taxon>
        <taxon>Dreissena</taxon>
    </lineage>
</organism>
<evidence type="ECO:0000313" key="1">
    <source>
        <dbReference type="EMBL" id="KAH3892049.1"/>
    </source>
</evidence>
<gene>
    <name evidence="1" type="ORF">DPMN_016161</name>
</gene>
<dbReference type="EMBL" id="JAIWYP010000001">
    <property type="protein sequence ID" value="KAH3892049.1"/>
    <property type="molecule type" value="Genomic_DNA"/>
</dbReference>
<sequence>MRLNMYELTWVFVALKEDPPEEFSTDITGFGLGEGGHYPVLASSWLSIVSANHQQT</sequence>
<keyword evidence="2" id="KW-1185">Reference proteome</keyword>
<proteinExistence type="predicted"/>
<reference evidence="1" key="1">
    <citation type="journal article" date="2019" name="bioRxiv">
        <title>The Genome of the Zebra Mussel, Dreissena polymorpha: A Resource for Invasive Species Research.</title>
        <authorList>
            <person name="McCartney M.A."/>
            <person name="Auch B."/>
            <person name="Kono T."/>
            <person name="Mallez S."/>
            <person name="Zhang Y."/>
            <person name="Obille A."/>
            <person name="Becker A."/>
            <person name="Abrahante J.E."/>
            <person name="Garbe J."/>
            <person name="Badalamenti J.P."/>
            <person name="Herman A."/>
            <person name="Mangelson H."/>
            <person name="Liachko I."/>
            <person name="Sullivan S."/>
            <person name="Sone E.D."/>
            <person name="Koren S."/>
            <person name="Silverstein K.A.T."/>
            <person name="Beckman K.B."/>
            <person name="Gohl D.M."/>
        </authorList>
    </citation>
    <scope>NUCLEOTIDE SEQUENCE</scope>
    <source>
        <strain evidence="1">Duluth1</strain>
        <tissue evidence="1">Whole animal</tissue>
    </source>
</reference>
<dbReference type="Proteomes" id="UP000828390">
    <property type="component" value="Unassembled WGS sequence"/>
</dbReference>
<accession>A0A9D4S4B6</accession>
<name>A0A9D4S4B6_DREPO</name>